<keyword evidence="6 10" id="KW-0028">Amino-acid biosynthesis</keyword>
<dbReference type="HAMAP" id="MF_00135">
    <property type="entry name" value="PRAI"/>
    <property type="match status" value="1"/>
</dbReference>
<dbReference type="InterPro" id="IPR001240">
    <property type="entry name" value="PRAI_dom"/>
</dbReference>
<organism evidence="12 13">
    <name type="scientific">SAR92 clade bacterium</name>
    <dbReference type="NCBI Taxonomy" id="2315479"/>
    <lineage>
        <taxon>Bacteria</taxon>
        <taxon>Pseudomonadati</taxon>
        <taxon>Pseudomonadota</taxon>
        <taxon>Gammaproteobacteria</taxon>
        <taxon>Cellvibrionales</taxon>
        <taxon>Porticoccaceae</taxon>
        <taxon>SAR92 clade</taxon>
    </lineage>
</organism>
<dbReference type="GO" id="GO:0004640">
    <property type="term" value="F:phosphoribosylanthranilate isomerase activity"/>
    <property type="evidence" value="ECO:0007669"/>
    <property type="project" value="UniProtKB-UniRule"/>
</dbReference>
<gene>
    <name evidence="10" type="primary">trpF</name>
    <name evidence="12" type="ORF">EVB02_04175</name>
</gene>
<dbReference type="NCBIfam" id="NF002298">
    <property type="entry name" value="PRK01222.1-4"/>
    <property type="match status" value="1"/>
</dbReference>
<dbReference type="FunFam" id="3.20.20.70:FF:000075">
    <property type="entry name" value="Tryptophan biosynthesis protein TRP1"/>
    <property type="match status" value="1"/>
</dbReference>
<reference evidence="12 13" key="1">
    <citation type="submission" date="2019-02" db="EMBL/GenBank/DDBJ databases">
        <title>Prokaryotic population dynamics and viral predation in marine succession experiment using metagenomics: the confinement effect.</title>
        <authorList>
            <person name="Haro-Moreno J.M."/>
            <person name="Rodriguez-Valera F."/>
            <person name="Lopez-Perez M."/>
        </authorList>
    </citation>
    <scope>NUCLEOTIDE SEQUENCE [LARGE SCALE GENOMIC DNA]</scope>
    <source>
        <strain evidence="12">MED-G169</strain>
    </source>
</reference>
<dbReference type="InterPro" id="IPR044643">
    <property type="entry name" value="TrpF_fam"/>
</dbReference>
<dbReference type="InterPro" id="IPR011060">
    <property type="entry name" value="RibuloseP-bd_barrel"/>
</dbReference>
<evidence type="ECO:0000256" key="7">
    <source>
        <dbReference type="ARBA" id="ARBA00022822"/>
    </source>
</evidence>
<dbReference type="InterPro" id="IPR013785">
    <property type="entry name" value="Aldolase_TIM"/>
</dbReference>
<dbReference type="CDD" id="cd00405">
    <property type="entry name" value="PRAI"/>
    <property type="match status" value="1"/>
</dbReference>
<name>A0A520LJS1_9GAMM</name>
<comment type="similarity">
    <text evidence="3 10">Belongs to the TrpF family.</text>
</comment>
<accession>A0A520LJS1</accession>
<dbReference type="Gene3D" id="3.20.20.70">
    <property type="entry name" value="Aldolase class I"/>
    <property type="match status" value="1"/>
</dbReference>
<comment type="pathway">
    <text evidence="2 10">Amino-acid biosynthesis; L-tryptophan biosynthesis; L-tryptophan from chorismate: step 3/5.</text>
</comment>
<evidence type="ECO:0000256" key="6">
    <source>
        <dbReference type="ARBA" id="ARBA00022605"/>
    </source>
</evidence>
<dbReference type="PANTHER" id="PTHR42894:SF1">
    <property type="entry name" value="N-(5'-PHOSPHORIBOSYL)ANTHRANILATE ISOMERASE"/>
    <property type="match status" value="1"/>
</dbReference>
<keyword evidence="7 10" id="KW-0822">Tryptophan biosynthesis</keyword>
<dbReference type="GO" id="GO:0000162">
    <property type="term" value="P:L-tryptophan biosynthetic process"/>
    <property type="evidence" value="ECO:0007669"/>
    <property type="project" value="UniProtKB-UniRule"/>
</dbReference>
<sequence>MIDKGSKTTKIKICGITSTDQAEMVCKFDIDAIGIVLYKNSKRYVRLEESHEIMDSVSKKISTVALMVNPAQNEVEKVIEMLKPDFIQFHGDESSYFCNQFKYPFIKAIRVHSELNLITSIQDFKAEGGFLFDAWHPTKYGGTGETFDWNLLPKKLSAPLILAGGLNSDNVGKAIAEHKPYMVDVSGGVENSPGSKDECMLADFVESVRLADISAYA</sequence>
<evidence type="ECO:0000256" key="4">
    <source>
        <dbReference type="ARBA" id="ARBA00012572"/>
    </source>
</evidence>
<dbReference type="SUPFAM" id="SSF51366">
    <property type="entry name" value="Ribulose-phoshate binding barrel"/>
    <property type="match status" value="1"/>
</dbReference>
<evidence type="ECO:0000256" key="3">
    <source>
        <dbReference type="ARBA" id="ARBA00007571"/>
    </source>
</evidence>
<dbReference type="AlphaFoldDB" id="A0A520LJS1"/>
<dbReference type="UniPathway" id="UPA00035">
    <property type="reaction ID" value="UER00042"/>
</dbReference>
<dbReference type="PANTHER" id="PTHR42894">
    <property type="entry name" value="N-(5'-PHOSPHORIBOSYL)ANTHRANILATE ISOMERASE"/>
    <property type="match status" value="1"/>
</dbReference>
<keyword evidence="8 10" id="KW-0057">Aromatic amino acid biosynthesis</keyword>
<dbReference type="Proteomes" id="UP000318148">
    <property type="component" value="Unassembled WGS sequence"/>
</dbReference>
<evidence type="ECO:0000256" key="10">
    <source>
        <dbReference type="HAMAP-Rule" id="MF_00135"/>
    </source>
</evidence>
<evidence type="ECO:0000256" key="8">
    <source>
        <dbReference type="ARBA" id="ARBA00023141"/>
    </source>
</evidence>
<comment type="caution">
    <text evidence="12">The sequence shown here is derived from an EMBL/GenBank/DDBJ whole genome shotgun (WGS) entry which is preliminary data.</text>
</comment>
<evidence type="ECO:0000256" key="9">
    <source>
        <dbReference type="ARBA" id="ARBA00023235"/>
    </source>
</evidence>
<evidence type="ECO:0000313" key="13">
    <source>
        <dbReference type="Proteomes" id="UP000318148"/>
    </source>
</evidence>
<evidence type="ECO:0000313" key="12">
    <source>
        <dbReference type="EMBL" id="RZO03704.1"/>
    </source>
</evidence>
<dbReference type="Pfam" id="PF00697">
    <property type="entry name" value="PRAI"/>
    <property type="match status" value="1"/>
</dbReference>
<feature type="domain" description="N-(5'phosphoribosyl) anthranilate isomerase (PRAI)" evidence="11">
    <location>
        <begin position="11"/>
        <end position="206"/>
    </location>
</feature>
<evidence type="ECO:0000259" key="11">
    <source>
        <dbReference type="Pfam" id="PF00697"/>
    </source>
</evidence>
<evidence type="ECO:0000256" key="2">
    <source>
        <dbReference type="ARBA" id="ARBA00004664"/>
    </source>
</evidence>
<comment type="catalytic activity">
    <reaction evidence="1 10">
        <text>N-(5-phospho-beta-D-ribosyl)anthranilate = 1-(2-carboxyphenylamino)-1-deoxy-D-ribulose 5-phosphate</text>
        <dbReference type="Rhea" id="RHEA:21540"/>
        <dbReference type="ChEBI" id="CHEBI:18277"/>
        <dbReference type="ChEBI" id="CHEBI:58613"/>
        <dbReference type="EC" id="5.3.1.24"/>
    </reaction>
</comment>
<protein>
    <recommendedName>
        <fullName evidence="5 10">N-(5'-phosphoribosyl)anthranilate isomerase</fullName>
        <shortName evidence="10">PRAI</shortName>
        <ecNumber evidence="4 10">5.3.1.24</ecNumber>
    </recommendedName>
</protein>
<dbReference type="EMBL" id="SHBO01000065">
    <property type="protein sequence ID" value="RZO03704.1"/>
    <property type="molecule type" value="Genomic_DNA"/>
</dbReference>
<dbReference type="EC" id="5.3.1.24" evidence="4 10"/>
<evidence type="ECO:0000256" key="1">
    <source>
        <dbReference type="ARBA" id="ARBA00001164"/>
    </source>
</evidence>
<keyword evidence="9 10" id="KW-0413">Isomerase</keyword>
<proteinExistence type="inferred from homology"/>
<evidence type="ECO:0000256" key="5">
    <source>
        <dbReference type="ARBA" id="ARBA00022272"/>
    </source>
</evidence>